<dbReference type="Pfam" id="PF07859">
    <property type="entry name" value="Abhydrolase_3"/>
    <property type="match status" value="1"/>
</dbReference>
<dbReference type="AlphaFoldDB" id="A0A1H3AKV2"/>
<dbReference type="PANTHER" id="PTHR48081:SF8">
    <property type="entry name" value="ALPHA_BETA HYDROLASE FOLD-3 DOMAIN-CONTAINING PROTEIN-RELATED"/>
    <property type="match status" value="1"/>
</dbReference>
<keyword evidence="4" id="KW-1185">Reference proteome</keyword>
<dbReference type="EMBL" id="FNNZ01000020">
    <property type="protein sequence ID" value="SDX30243.1"/>
    <property type="molecule type" value="Genomic_DNA"/>
</dbReference>
<dbReference type="InterPro" id="IPR029058">
    <property type="entry name" value="AB_hydrolase_fold"/>
</dbReference>
<dbReference type="InterPro" id="IPR050300">
    <property type="entry name" value="GDXG_lipolytic_enzyme"/>
</dbReference>
<evidence type="ECO:0000256" key="1">
    <source>
        <dbReference type="ARBA" id="ARBA00022801"/>
    </source>
</evidence>
<dbReference type="STRING" id="1058.SAMN05421783_12038"/>
<name>A0A1H3AKV2_THIRO</name>
<protein>
    <submittedName>
        <fullName evidence="3">Acetyl esterase/lipase</fullName>
    </submittedName>
</protein>
<dbReference type="SUPFAM" id="SSF53474">
    <property type="entry name" value="alpha/beta-Hydrolases"/>
    <property type="match status" value="1"/>
</dbReference>
<organism evidence="3 4">
    <name type="scientific">Thiocapsa roseopersicina</name>
    <dbReference type="NCBI Taxonomy" id="1058"/>
    <lineage>
        <taxon>Bacteria</taxon>
        <taxon>Pseudomonadati</taxon>
        <taxon>Pseudomonadota</taxon>
        <taxon>Gammaproteobacteria</taxon>
        <taxon>Chromatiales</taxon>
        <taxon>Chromatiaceae</taxon>
        <taxon>Thiocapsa</taxon>
    </lineage>
</organism>
<dbReference type="InterPro" id="IPR013094">
    <property type="entry name" value="AB_hydrolase_3"/>
</dbReference>
<feature type="domain" description="Alpha/beta hydrolase fold-3" evidence="2">
    <location>
        <begin position="89"/>
        <end position="293"/>
    </location>
</feature>
<dbReference type="PANTHER" id="PTHR48081">
    <property type="entry name" value="AB HYDROLASE SUPERFAMILY PROTEIN C4A8.06C"/>
    <property type="match status" value="1"/>
</dbReference>
<evidence type="ECO:0000313" key="3">
    <source>
        <dbReference type="EMBL" id="SDX30243.1"/>
    </source>
</evidence>
<reference evidence="4" key="1">
    <citation type="submission" date="2016-10" db="EMBL/GenBank/DDBJ databases">
        <authorList>
            <person name="Varghese N."/>
            <person name="Submissions S."/>
        </authorList>
    </citation>
    <scope>NUCLEOTIDE SEQUENCE [LARGE SCALE GENOMIC DNA]</scope>
    <source>
        <strain evidence="4">DSM 217</strain>
    </source>
</reference>
<dbReference type="Proteomes" id="UP000198816">
    <property type="component" value="Unassembled WGS sequence"/>
</dbReference>
<gene>
    <name evidence="3" type="ORF">SAMN05421783_12038</name>
</gene>
<proteinExistence type="predicted"/>
<keyword evidence="1" id="KW-0378">Hydrolase</keyword>
<sequence length="316" mass="35621">MTNERDRRIPQPLRDWLFAQREAKHKAREHGYRRTATNTREAWDLLTRRFVTESPEVAWVRDDLIPGPDYRVPVRVYHPRPDRPLPVALFVHGGGHIAGGVSLYDPIARRLALAANRVVVSIEYRLAPECPYPAALKDTMACAKRVFPLLGNLDMPYEPRLALTGDSGGGALCATVSHLAQFDAGMSIERQVLLYPSLDYTLSQPSVTENGDGYLLERERILWMFDAYLQNAEDRRAISPLYMDLTPDYPATLVITGEFDPLRDEGIAYADRLELHGIRAEKRVMPGMIHGFLNLEAMVPETCAEVYDTIGAFLNA</sequence>
<dbReference type="GO" id="GO:0016787">
    <property type="term" value="F:hydrolase activity"/>
    <property type="evidence" value="ECO:0007669"/>
    <property type="project" value="UniProtKB-KW"/>
</dbReference>
<evidence type="ECO:0000313" key="4">
    <source>
        <dbReference type="Proteomes" id="UP000198816"/>
    </source>
</evidence>
<accession>A0A1H3AKV2</accession>
<dbReference type="Gene3D" id="3.40.50.1820">
    <property type="entry name" value="alpha/beta hydrolase"/>
    <property type="match status" value="1"/>
</dbReference>
<evidence type="ECO:0000259" key="2">
    <source>
        <dbReference type="Pfam" id="PF07859"/>
    </source>
</evidence>
<dbReference type="RefSeq" id="WP_093035562.1">
    <property type="nucleotide sequence ID" value="NZ_FNNZ01000020.1"/>
</dbReference>
<dbReference type="OrthoDB" id="5729797at2"/>